<evidence type="ECO:0000256" key="4">
    <source>
        <dbReference type="PIRSR" id="PIRSR000915-2"/>
    </source>
</evidence>
<dbReference type="STRING" id="225164.V4A1B8"/>
<dbReference type="InterPro" id="IPR006357">
    <property type="entry name" value="HAD-SF_hydro_IIA"/>
</dbReference>
<accession>V4A1B8</accession>
<gene>
    <name evidence="6" type="ORF">LOTGIDRAFT_181589</name>
</gene>
<evidence type="ECO:0008006" key="8">
    <source>
        <dbReference type="Google" id="ProtNLM"/>
    </source>
</evidence>
<dbReference type="NCBIfam" id="TIGR01452">
    <property type="entry name" value="PGP_euk"/>
    <property type="match status" value="1"/>
</dbReference>
<dbReference type="GeneID" id="20244452"/>
<feature type="binding site" evidence="5">
    <location>
        <position position="250"/>
    </location>
    <ligand>
        <name>Mg(2+)</name>
        <dbReference type="ChEBI" id="CHEBI:18420"/>
    </ligand>
</feature>
<dbReference type="PANTHER" id="PTHR19288:SF93">
    <property type="entry name" value="FI11325P-RELATED"/>
    <property type="match status" value="1"/>
</dbReference>
<keyword evidence="7" id="KW-1185">Reference proteome</keyword>
<dbReference type="OrthoDB" id="413953at2759"/>
<evidence type="ECO:0000313" key="6">
    <source>
        <dbReference type="EMBL" id="ESO97618.1"/>
    </source>
</evidence>
<keyword evidence="5" id="KW-0479">Metal-binding</keyword>
<dbReference type="KEGG" id="lgi:LOTGIDRAFT_181589"/>
<feature type="binding site" evidence="4">
    <location>
        <position position="225"/>
    </location>
    <ligand>
        <name>substrate</name>
    </ligand>
</feature>
<dbReference type="OMA" id="PPMHRET"/>
<dbReference type="PIRSF" id="PIRSF000915">
    <property type="entry name" value="PGP-type_phosphatase"/>
    <property type="match status" value="1"/>
</dbReference>
<dbReference type="Pfam" id="PF13242">
    <property type="entry name" value="Hydrolase_like"/>
    <property type="match status" value="1"/>
</dbReference>
<evidence type="ECO:0000313" key="7">
    <source>
        <dbReference type="Proteomes" id="UP000030746"/>
    </source>
</evidence>
<protein>
    <recommendedName>
        <fullName evidence="8">Phosphoglycolate phosphatase</fullName>
    </recommendedName>
</protein>
<dbReference type="GO" id="GO:0046872">
    <property type="term" value="F:metal ion binding"/>
    <property type="evidence" value="ECO:0007669"/>
    <property type="project" value="UniProtKB-KW"/>
</dbReference>
<comment type="cofactor">
    <cofactor evidence="5">
        <name>Mg(2+)</name>
        <dbReference type="ChEBI" id="CHEBI:18420"/>
    </cofactor>
    <text evidence="5">Divalent metal ions. Mg(2+) is the most effective.</text>
</comment>
<feature type="active site" description="Proton donor" evidence="3">
    <location>
        <position position="26"/>
    </location>
</feature>
<dbReference type="HOGENOM" id="CLU_043473_0_1_1"/>
<feature type="binding site" evidence="5">
    <location>
        <position position="24"/>
    </location>
    <ligand>
        <name>Mg(2+)</name>
        <dbReference type="ChEBI" id="CHEBI:18420"/>
    </ligand>
</feature>
<dbReference type="AlphaFoldDB" id="V4A1B8"/>
<dbReference type="InterPro" id="IPR006349">
    <property type="entry name" value="PGP_euk"/>
</dbReference>
<proteinExistence type="inferred from homology"/>
<keyword evidence="1 2" id="KW-0378">Hydrolase</keyword>
<dbReference type="RefSeq" id="XP_009051476.1">
    <property type="nucleotide sequence ID" value="XM_009053228.1"/>
</dbReference>
<evidence type="ECO:0000256" key="1">
    <source>
        <dbReference type="ARBA" id="ARBA00022801"/>
    </source>
</evidence>
<dbReference type="CTD" id="20244452"/>
<dbReference type="Pfam" id="PF13344">
    <property type="entry name" value="Hydrolase_6"/>
    <property type="match status" value="1"/>
</dbReference>
<feature type="binding site" evidence="5">
    <location>
        <position position="26"/>
    </location>
    <ligand>
        <name>Mg(2+)</name>
        <dbReference type="ChEBI" id="CHEBI:18420"/>
    </ligand>
</feature>
<dbReference type="InterPro" id="IPR036412">
    <property type="entry name" value="HAD-like_sf"/>
</dbReference>
<dbReference type="InterPro" id="IPR023214">
    <property type="entry name" value="HAD_sf"/>
</dbReference>
<dbReference type="NCBIfam" id="TIGR01460">
    <property type="entry name" value="HAD-SF-IIA"/>
    <property type="match status" value="1"/>
</dbReference>
<evidence type="ECO:0000256" key="2">
    <source>
        <dbReference type="PIRNR" id="PIRNR000915"/>
    </source>
</evidence>
<sequence length="313" mass="34602">MSCERLTKEHAKKVMSETDHFLFDCDGVLWDGNGTIPGSVDTISNLKRLGKKVYYVTNNSSSSRDEYQLKCQKYGFDADMSDIVGTAFASALYLHTSNFKGKVYVVGNPGMGKELDNFNISHIGIGPDEVEQDNSVKYSDRVKSWLNTQLDPQVNCVLVGFDPFISYHKILKAASYIQRDNCLFLATNEDTHLPTQGSDIVIPGTGTMVLSVSHAARKKPLVIGKPETTMFDVLAKANDLQPSRCMMVGDRMNTDIKMARRCNLKSLLVFTGVCGIDDLPHNGLKAESFEGSDDSPDFYADCLGKFGEFISDL</sequence>
<dbReference type="SUPFAM" id="SSF56784">
    <property type="entry name" value="HAD-like"/>
    <property type="match status" value="1"/>
</dbReference>
<dbReference type="Proteomes" id="UP000030746">
    <property type="component" value="Unassembled WGS sequence"/>
</dbReference>
<feature type="active site" description="Nucleophile" evidence="3">
    <location>
        <position position="24"/>
    </location>
</feature>
<dbReference type="Gene3D" id="3.40.50.1000">
    <property type="entry name" value="HAD superfamily/HAD-like"/>
    <property type="match status" value="2"/>
</dbReference>
<evidence type="ECO:0000256" key="5">
    <source>
        <dbReference type="PIRSR" id="PIRSR000915-3"/>
    </source>
</evidence>
<organism evidence="6 7">
    <name type="scientific">Lottia gigantea</name>
    <name type="common">Giant owl limpet</name>
    <dbReference type="NCBI Taxonomy" id="225164"/>
    <lineage>
        <taxon>Eukaryota</taxon>
        <taxon>Metazoa</taxon>
        <taxon>Spiralia</taxon>
        <taxon>Lophotrochozoa</taxon>
        <taxon>Mollusca</taxon>
        <taxon>Gastropoda</taxon>
        <taxon>Patellogastropoda</taxon>
        <taxon>Lottioidea</taxon>
        <taxon>Lottiidae</taxon>
        <taxon>Lottia</taxon>
    </lineage>
</organism>
<name>V4A1B8_LOTGI</name>
<keyword evidence="5" id="KW-0460">Magnesium</keyword>
<reference evidence="6 7" key="1">
    <citation type="journal article" date="2013" name="Nature">
        <title>Insights into bilaterian evolution from three spiralian genomes.</title>
        <authorList>
            <person name="Simakov O."/>
            <person name="Marletaz F."/>
            <person name="Cho S.J."/>
            <person name="Edsinger-Gonzales E."/>
            <person name="Havlak P."/>
            <person name="Hellsten U."/>
            <person name="Kuo D.H."/>
            <person name="Larsson T."/>
            <person name="Lv J."/>
            <person name="Arendt D."/>
            <person name="Savage R."/>
            <person name="Osoegawa K."/>
            <person name="de Jong P."/>
            <person name="Grimwood J."/>
            <person name="Chapman J.A."/>
            <person name="Shapiro H."/>
            <person name="Aerts A."/>
            <person name="Otillar R.P."/>
            <person name="Terry A.Y."/>
            <person name="Boore J.L."/>
            <person name="Grigoriev I.V."/>
            <person name="Lindberg D.R."/>
            <person name="Seaver E.C."/>
            <person name="Weisblat D.A."/>
            <person name="Putnam N.H."/>
            <person name="Rokhsar D.S."/>
        </authorList>
    </citation>
    <scope>NUCLEOTIDE SEQUENCE [LARGE SCALE GENOMIC DNA]</scope>
</reference>
<comment type="similarity">
    <text evidence="2">Belongs to the HAD-like hydrolase superfamily.</text>
</comment>
<dbReference type="GO" id="GO:0016791">
    <property type="term" value="F:phosphatase activity"/>
    <property type="evidence" value="ECO:0007669"/>
    <property type="project" value="InterPro"/>
</dbReference>
<dbReference type="GO" id="GO:0005737">
    <property type="term" value="C:cytoplasm"/>
    <property type="evidence" value="ECO:0007669"/>
    <property type="project" value="TreeGrafter"/>
</dbReference>
<dbReference type="EMBL" id="KB201304">
    <property type="protein sequence ID" value="ESO97618.1"/>
    <property type="molecule type" value="Genomic_DNA"/>
</dbReference>
<dbReference type="PANTHER" id="PTHR19288">
    <property type="entry name" value="4-NITROPHENYLPHOSPHATASE-RELATED"/>
    <property type="match status" value="1"/>
</dbReference>
<evidence type="ECO:0000256" key="3">
    <source>
        <dbReference type="PIRSR" id="PIRSR000915-1"/>
    </source>
</evidence>